<dbReference type="EMBL" id="CP109965">
    <property type="protein sequence ID" value="WAJ70178.1"/>
    <property type="molecule type" value="Genomic_DNA"/>
</dbReference>
<evidence type="ECO:0000313" key="3">
    <source>
        <dbReference type="Proteomes" id="UP001163726"/>
    </source>
</evidence>
<feature type="domain" description="Regulator of ribonuclease activity B" evidence="1">
    <location>
        <begin position="8"/>
        <end position="110"/>
    </location>
</feature>
<organism evidence="2 3">
    <name type="scientific">Catenovulum adriaticum</name>
    <dbReference type="NCBI Taxonomy" id="2984846"/>
    <lineage>
        <taxon>Bacteria</taxon>
        <taxon>Pseudomonadati</taxon>
        <taxon>Pseudomonadota</taxon>
        <taxon>Gammaproteobacteria</taxon>
        <taxon>Alteromonadales</taxon>
        <taxon>Alteromonadaceae</taxon>
        <taxon>Catenovulum</taxon>
    </lineage>
</organism>
<dbReference type="SUPFAM" id="SSF89946">
    <property type="entry name" value="Hypothetical protein VC0424"/>
    <property type="match status" value="1"/>
</dbReference>
<reference evidence="2" key="1">
    <citation type="submission" date="2022-10" db="EMBL/GenBank/DDBJ databases">
        <title>Catenovulum adriacola sp. nov. isolated in the Harbour of Susak.</title>
        <authorList>
            <person name="Schoch T."/>
            <person name="Reich S.J."/>
            <person name="Stoeferle S."/>
            <person name="Flaiz M."/>
            <person name="Kazda M."/>
            <person name="Riedel C.U."/>
            <person name="Duerre P."/>
        </authorList>
    </citation>
    <scope>NUCLEOTIDE SEQUENCE</scope>
    <source>
        <strain evidence="2">TS8</strain>
    </source>
</reference>
<keyword evidence="3" id="KW-1185">Reference proteome</keyword>
<evidence type="ECO:0000313" key="2">
    <source>
        <dbReference type="EMBL" id="WAJ70178.1"/>
    </source>
</evidence>
<dbReference type="Gene3D" id="3.30.70.970">
    <property type="entry name" value="RraB-like"/>
    <property type="match status" value="1"/>
</dbReference>
<dbReference type="Pfam" id="PF06877">
    <property type="entry name" value="RraB"/>
    <property type="match status" value="1"/>
</dbReference>
<dbReference type="InterPro" id="IPR009671">
    <property type="entry name" value="RraB_dom"/>
</dbReference>
<gene>
    <name evidence="2" type="ORF">OLW01_13700</name>
</gene>
<sequence length="115" mass="12471">MTSQFPDDETGQILAEMAAEGADLSQPMQIDFFAAFEFEDTAKAVLPLVKQLNLGDQKFSEVMIQKPDTGGGVELVASLTAVPSYQTISTIDELFTQCVESNKGYSDGWGAEIRV</sequence>
<dbReference type="Proteomes" id="UP001163726">
    <property type="component" value="Chromosome"/>
</dbReference>
<name>A0ABY7ALT0_9ALTE</name>
<evidence type="ECO:0000259" key="1">
    <source>
        <dbReference type="Pfam" id="PF06877"/>
    </source>
</evidence>
<dbReference type="RefSeq" id="WP_268074482.1">
    <property type="nucleotide sequence ID" value="NZ_CP109965.1"/>
</dbReference>
<dbReference type="InterPro" id="IPR036701">
    <property type="entry name" value="RraB-like_sf"/>
</dbReference>
<protein>
    <submittedName>
        <fullName evidence="2">Ribonuclease E inhibitor RraB</fullName>
    </submittedName>
</protein>
<proteinExistence type="predicted"/>
<accession>A0ABY7ALT0</accession>